<evidence type="ECO:0000313" key="9">
    <source>
        <dbReference type="Proteomes" id="UP000694845"/>
    </source>
</evidence>
<accession>A0A8B7YWX8</accession>
<dbReference type="KEGG" id="aplc:110982691"/>
<evidence type="ECO:0000256" key="6">
    <source>
        <dbReference type="ARBA" id="ARBA00023180"/>
    </source>
</evidence>
<evidence type="ECO:0000256" key="7">
    <source>
        <dbReference type="SAM" id="MobiDB-lite"/>
    </source>
</evidence>
<gene>
    <name evidence="10" type="primary">LOC110982691</name>
</gene>
<evidence type="ECO:0000256" key="8">
    <source>
        <dbReference type="SAM" id="Phobius"/>
    </source>
</evidence>
<feature type="region of interest" description="Disordered" evidence="7">
    <location>
        <begin position="406"/>
        <end position="426"/>
    </location>
</feature>
<dbReference type="AlphaFoldDB" id="A0A8B7YWX8"/>
<feature type="transmembrane region" description="Helical" evidence="8">
    <location>
        <begin position="272"/>
        <end position="293"/>
    </location>
</feature>
<comment type="similarity">
    <text evidence="2">Belongs to the DUOXA family.</text>
</comment>
<evidence type="ECO:0000256" key="3">
    <source>
        <dbReference type="ARBA" id="ARBA00022692"/>
    </source>
</evidence>
<keyword evidence="4 8" id="KW-1133">Transmembrane helix</keyword>
<dbReference type="RefSeq" id="XP_022096990.1">
    <property type="nucleotide sequence ID" value="XM_022241298.1"/>
</dbReference>
<evidence type="ECO:0000256" key="5">
    <source>
        <dbReference type="ARBA" id="ARBA00023136"/>
    </source>
</evidence>
<proteinExistence type="inferred from homology"/>
<evidence type="ECO:0000256" key="4">
    <source>
        <dbReference type="ARBA" id="ARBA00022989"/>
    </source>
</evidence>
<name>A0A8B7YWX8_ACAPL</name>
<feature type="transmembrane region" description="Helical" evidence="8">
    <location>
        <begin position="201"/>
        <end position="223"/>
    </location>
</feature>
<keyword evidence="9" id="KW-1185">Reference proteome</keyword>
<dbReference type="GO" id="GO:0015031">
    <property type="term" value="P:protein transport"/>
    <property type="evidence" value="ECO:0007669"/>
    <property type="project" value="InterPro"/>
</dbReference>
<evidence type="ECO:0000313" key="10">
    <source>
        <dbReference type="RefSeq" id="XP_022096990.1"/>
    </source>
</evidence>
<dbReference type="Proteomes" id="UP000694845">
    <property type="component" value="Unplaced"/>
</dbReference>
<feature type="transmembrane region" description="Helical" evidence="8">
    <location>
        <begin position="230"/>
        <end position="252"/>
    </location>
</feature>
<dbReference type="PANTHER" id="PTHR31158">
    <property type="entry name" value="DUAL OXIDASE 2"/>
    <property type="match status" value="1"/>
</dbReference>
<dbReference type="OMA" id="FMVIRYC"/>
<dbReference type="GO" id="GO:0005789">
    <property type="term" value="C:endoplasmic reticulum membrane"/>
    <property type="evidence" value="ECO:0007669"/>
    <property type="project" value="InterPro"/>
</dbReference>
<reference evidence="10" key="1">
    <citation type="submission" date="2025-08" db="UniProtKB">
        <authorList>
            <consortium name="RefSeq"/>
        </authorList>
    </citation>
    <scope>IDENTIFICATION</scope>
</reference>
<protein>
    <submittedName>
        <fullName evidence="10">Dual oxidase maturation factor 1-like</fullName>
    </submittedName>
</protein>
<dbReference type="Pfam" id="PF10204">
    <property type="entry name" value="DuoxA"/>
    <property type="match status" value="1"/>
</dbReference>
<keyword evidence="6" id="KW-0325">Glycoprotein</keyword>
<comment type="subcellular location">
    <subcellularLocation>
        <location evidence="1">Membrane</location>
        <topology evidence="1">Multi-pass membrane protein</topology>
    </subcellularLocation>
</comment>
<keyword evidence="5 8" id="KW-0472">Membrane</keyword>
<feature type="transmembrane region" description="Helical" evidence="8">
    <location>
        <begin position="60"/>
        <end position="79"/>
    </location>
</feature>
<dbReference type="OrthoDB" id="10042652at2759"/>
<dbReference type="InterPro" id="IPR018469">
    <property type="entry name" value="Dual_oxidase_maturation_fac"/>
</dbReference>
<feature type="transmembrane region" description="Helical" evidence="8">
    <location>
        <begin position="28"/>
        <end position="48"/>
    </location>
</feature>
<sequence length="476" mass="52965">MGTPYSAFRNPGVPAIYGPNKTAVTADVTFAGFLFAFIIVAISFLIILPGIRRRNRIYAAVRFFVGMFIGLAIILSTYGQEWEVSSQRNVTTAYKAFTKDEIVADIGVNIGLTNVNVTVKGVPEYPEEGGLKGERINYNERFTFCCVQGRRGFGPFAGPINREFREAQWKGLPYPILWIAEYFTLDGEGIRWGRSYRTAGFYTFMVMGTSFCVWVLALVLSFMVIRYCGVFLLLTGCCLLSSNVIYATVRYGSDLVIPFGKDHVLEFSKGSSFYLCLTGGIVSTLVGIAIVVLDDLFPFKTAAFFNVDPLQDFQDTFALSPSSGTNDRHGEGDRPVSVLNEDLRVEALAVEARDKRESEAYRGNLYISVAEMKSSFKSGRKTLFQKNKPRRKKKESEDLCNVNLGFGPDEGSSGNTSSLHRLHPEPRSFKVKNMGETTVGDTVATDPVYLNISSIRMSEIAQRNEVELDEEWSAKS</sequence>
<evidence type="ECO:0000256" key="1">
    <source>
        <dbReference type="ARBA" id="ARBA00004141"/>
    </source>
</evidence>
<dbReference type="PANTHER" id="PTHR31158:SF1">
    <property type="entry name" value="DOXA1 FACTOR-RELATED"/>
    <property type="match status" value="1"/>
</dbReference>
<keyword evidence="3 8" id="KW-0812">Transmembrane</keyword>
<dbReference type="GeneID" id="110982691"/>
<evidence type="ECO:0000256" key="2">
    <source>
        <dbReference type="ARBA" id="ARBA00009816"/>
    </source>
</evidence>
<organism evidence="9 10">
    <name type="scientific">Acanthaster planci</name>
    <name type="common">Crown-of-thorns starfish</name>
    <dbReference type="NCBI Taxonomy" id="133434"/>
    <lineage>
        <taxon>Eukaryota</taxon>
        <taxon>Metazoa</taxon>
        <taxon>Echinodermata</taxon>
        <taxon>Eleutherozoa</taxon>
        <taxon>Asterozoa</taxon>
        <taxon>Asteroidea</taxon>
        <taxon>Valvatacea</taxon>
        <taxon>Valvatida</taxon>
        <taxon>Acanthasteridae</taxon>
        <taxon>Acanthaster</taxon>
    </lineage>
</organism>